<dbReference type="EMBL" id="CP002896">
    <property type="protein sequence ID" value="AEK44169.1"/>
    <property type="molecule type" value="Genomic_DNA"/>
</dbReference>
<gene>
    <name evidence="1" type="ordered locus">RAM_28460</name>
</gene>
<organism evidence="1 2">
    <name type="scientific">Amycolatopsis mediterranei (strain S699)</name>
    <name type="common">Nocardia mediterranei</name>
    <dbReference type="NCBI Taxonomy" id="713604"/>
    <lineage>
        <taxon>Bacteria</taxon>
        <taxon>Bacillati</taxon>
        <taxon>Actinomycetota</taxon>
        <taxon>Actinomycetes</taxon>
        <taxon>Pseudonocardiales</taxon>
        <taxon>Pseudonocardiaceae</taxon>
        <taxon>Amycolatopsis</taxon>
    </lineage>
</organism>
<dbReference type="KEGG" id="amn:RAM_28460"/>
<protein>
    <submittedName>
        <fullName evidence="1">Uncharacterized protein</fullName>
    </submittedName>
</protein>
<name>A0A9R0UAP5_AMYMS</name>
<sequence>MLGVAGPGAVRVSQHRALIALRRHIAAAPVP</sequence>
<proteinExistence type="predicted"/>
<keyword evidence="2" id="KW-1185">Reference proteome</keyword>
<evidence type="ECO:0000313" key="1">
    <source>
        <dbReference type="EMBL" id="AEK44169.1"/>
    </source>
</evidence>
<reference evidence="1 2" key="1">
    <citation type="journal article" date="2011" name="J. Bacteriol.">
        <title>Whole genome sequence of the rifamycin B-producing strain Amycolatopsis mediterranei S699.</title>
        <authorList>
            <person name="Verma M."/>
            <person name="Kaur J."/>
            <person name="Kumar M."/>
            <person name="Kumari K."/>
            <person name="Saxena A."/>
            <person name="Anand S."/>
            <person name="Nigam A."/>
            <person name="Ravi V."/>
            <person name="Raghuvanshi S."/>
            <person name="Khurana P."/>
            <person name="Tyagi A.K."/>
            <person name="Khurana J.P."/>
            <person name="Lal R."/>
        </authorList>
    </citation>
    <scope>NUCLEOTIDE SEQUENCE [LARGE SCALE GENOMIC DNA]</scope>
    <source>
        <strain evidence="1 2">S699</strain>
    </source>
</reference>
<dbReference type="AlphaFoldDB" id="A0A9R0UAP5"/>
<accession>A0A9R0UAP5</accession>
<dbReference type="Proteomes" id="UP000006138">
    <property type="component" value="Chromosome"/>
</dbReference>
<evidence type="ECO:0000313" key="2">
    <source>
        <dbReference type="Proteomes" id="UP000006138"/>
    </source>
</evidence>